<dbReference type="SUPFAM" id="SSF54631">
    <property type="entry name" value="CBS-domain pair"/>
    <property type="match status" value="1"/>
</dbReference>
<keyword evidence="3" id="KW-1003">Cell membrane</keyword>
<feature type="region of interest" description="Disordered" evidence="11">
    <location>
        <begin position="421"/>
        <end position="443"/>
    </location>
</feature>
<keyword evidence="5" id="KW-0677">Repeat</keyword>
<evidence type="ECO:0000256" key="10">
    <source>
        <dbReference type="PROSITE-ProRule" id="PRU01193"/>
    </source>
</evidence>
<keyword evidence="7 9" id="KW-0129">CBS domain</keyword>
<dbReference type="SUPFAM" id="SSF56176">
    <property type="entry name" value="FAD-binding/transporter-associated domain-like"/>
    <property type="match status" value="1"/>
</dbReference>
<gene>
    <name evidence="15" type="ORF">E6C64_18540</name>
</gene>
<dbReference type="InterPro" id="IPR046342">
    <property type="entry name" value="CBS_dom_sf"/>
</dbReference>
<dbReference type="Gene3D" id="3.10.580.10">
    <property type="entry name" value="CBS-domain"/>
    <property type="match status" value="1"/>
</dbReference>
<evidence type="ECO:0000259" key="13">
    <source>
        <dbReference type="PROSITE" id="PS51371"/>
    </source>
</evidence>
<evidence type="ECO:0000256" key="3">
    <source>
        <dbReference type="ARBA" id="ARBA00022475"/>
    </source>
</evidence>
<dbReference type="InterPro" id="IPR000644">
    <property type="entry name" value="CBS_dom"/>
</dbReference>
<reference evidence="15 16" key="1">
    <citation type="submission" date="2019-04" db="EMBL/GenBank/DDBJ databases">
        <authorList>
            <person name="Jiang L."/>
        </authorList>
    </citation>
    <scope>NUCLEOTIDE SEQUENCE [LARGE SCALE GENOMIC DNA]</scope>
    <source>
        <strain evidence="15 16">YIM 131853</strain>
    </source>
</reference>
<protein>
    <submittedName>
        <fullName evidence="15">HlyC/CorC family transporter</fullName>
    </submittedName>
</protein>
<feature type="domain" description="CBS" evidence="13">
    <location>
        <begin position="203"/>
        <end position="265"/>
    </location>
</feature>
<dbReference type="AlphaFoldDB" id="A0A4S4FGG2"/>
<feature type="domain" description="CBS" evidence="13">
    <location>
        <begin position="272"/>
        <end position="329"/>
    </location>
</feature>
<evidence type="ECO:0000259" key="14">
    <source>
        <dbReference type="PROSITE" id="PS51846"/>
    </source>
</evidence>
<dbReference type="GO" id="GO:0050660">
    <property type="term" value="F:flavin adenine dinucleotide binding"/>
    <property type="evidence" value="ECO:0007669"/>
    <property type="project" value="InterPro"/>
</dbReference>
<evidence type="ECO:0000256" key="7">
    <source>
        <dbReference type="ARBA" id="ARBA00023122"/>
    </source>
</evidence>
<evidence type="ECO:0000256" key="1">
    <source>
        <dbReference type="ARBA" id="ARBA00004651"/>
    </source>
</evidence>
<dbReference type="FunFam" id="3.10.580.10:FF:000002">
    <property type="entry name" value="Magnesium/cobalt efflux protein CorC"/>
    <property type="match status" value="1"/>
</dbReference>
<dbReference type="Gene3D" id="3.30.465.10">
    <property type="match status" value="1"/>
</dbReference>
<comment type="similarity">
    <text evidence="2">Belongs to the UPF0053 family.</text>
</comment>
<proteinExistence type="inferred from homology"/>
<dbReference type="GO" id="GO:0005886">
    <property type="term" value="C:plasma membrane"/>
    <property type="evidence" value="ECO:0007669"/>
    <property type="project" value="UniProtKB-SubCell"/>
</dbReference>
<feature type="domain" description="CNNM transmembrane" evidence="14">
    <location>
        <begin position="1"/>
        <end position="184"/>
    </location>
</feature>
<feature type="transmembrane region" description="Helical" evidence="12">
    <location>
        <begin position="89"/>
        <end position="107"/>
    </location>
</feature>
<dbReference type="CDD" id="cd04590">
    <property type="entry name" value="CBS_pair_CorC_HlyC_assoc"/>
    <property type="match status" value="1"/>
</dbReference>
<comment type="subcellular location">
    <subcellularLocation>
        <location evidence="1">Cell membrane</location>
        <topology evidence="1">Multi-pass membrane protein</topology>
    </subcellularLocation>
</comment>
<dbReference type="PROSITE" id="PS51371">
    <property type="entry name" value="CBS"/>
    <property type="match status" value="2"/>
</dbReference>
<evidence type="ECO:0000256" key="2">
    <source>
        <dbReference type="ARBA" id="ARBA00006337"/>
    </source>
</evidence>
<keyword evidence="16" id="KW-1185">Reference proteome</keyword>
<evidence type="ECO:0000313" key="16">
    <source>
        <dbReference type="Proteomes" id="UP000309133"/>
    </source>
</evidence>
<evidence type="ECO:0000256" key="6">
    <source>
        <dbReference type="ARBA" id="ARBA00022989"/>
    </source>
</evidence>
<accession>A0A4S4FGG2</accession>
<evidence type="ECO:0000313" key="15">
    <source>
        <dbReference type="EMBL" id="THG28115.1"/>
    </source>
</evidence>
<evidence type="ECO:0000256" key="5">
    <source>
        <dbReference type="ARBA" id="ARBA00022737"/>
    </source>
</evidence>
<organism evidence="15 16">
    <name type="scientific">Naasia lichenicola</name>
    <dbReference type="NCBI Taxonomy" id="2565933"/>
    <lineage>
        <taxon>Bacteria</taxon>
        <taxon>Bacillati</taxon>
        <taxon>Actinomycetota</taxon>
        <taxon>Actinomycetes</taxon>
        <taxon>Micrococcales</taxon>
        <taxon>Microbacteriaceae</taxon>
        <taxon>Naasia</taxon>
    </lineage>
</organism>
<keyword evidence="4 10" id="KW-0812">Transmembrane</keyword>
<name>A0A4S4FGG2_9MICO</name>
<dbReference type="PANTHER" id="PTHR22777">
    <property type="entry name" value="HEMOLYSIN-RELATED"/>
    <property type="match status" value="1"/>
</dbReference>
<keyword evidence="8 10" id="KW-0472">Membrane</keyword>
<dbReference type="Pfam" id="PF03471">
    <property type="entry name" value="CorC_HlyC"/>
    <property type="match status" value="1"/>
</dbReference>
<evidence type="ECO:0000256" key="4">
    <source>
        <dbReference type="ARBA" id="ARBA00022692"/>
    </source>
</evidence>
<dbReference type="InterPro" id="IPR016169">
    <property type="entry name" value="FAD-bd_PCMH_sub2"/>
</dbReference>
<dbReference type="PANTHER" id="PTHR22777:SF32">
    <property type="entry name" value="UPF0053 INNER MEMBRANE PROTEIN YFJD"/>
    <property type="match status" value="1"/>
</dbReference>
<comment type="caution">
    <text evidence="15">The sequence shown here is derived from an EMBL/GenBank/DDBJ whole genome shotgun (WGS) entry which is preliminary data.</text>
</comment>
<dbReference type="Pfam" id="PF01595">
    <property type="entry name" value="CNNM"/>
    <property type="match status" value="1"/>
</dbReference>
<dbReference type="OrthoDB" id="110231at2"/>
<dbReference type="InterPro" id="IPR005170">
    <property type="entry name" value="Transptr-assoc_dom"/>
</dbReference>
<dbReference type="Pfam" id="PF00571">
    <property type="entry name" value="CBS"/>
    <property type="match status" value="2"/>
</dbReference>
<dbReference type="SMART" id="SM00116">
    <property type="entry name" value="CBS"/>
    <property type="match status" value="2"/>
</dbReference>
<dbReference type="InterPro" id="IPR036318">
    <property type="entry name" value="FAD-bd_PCMH-like_sf"/>
</dbReference>
<dbReference type="RefSeq" id="WP_136429394.1">
    <property type="nucleotide sequence ID" value="NZ_SSSM01000007.1"/>
</dbReference>
<dbReference type="InterPro" id="IPR044751">
    <property type="entry name" value="Ion_transp-like_CBS"/>
</dbReference>
<dbReference type="PROSITE" id="PS51846">
    <property type="entry name" value="CNNM"/>
    <property type="match status" value="1"/>
</dbReference>
<keyword evidence="6 10" id="KW-1133">Transmembrane helix</keyword>
<dbReference type="SMART" id="SM01091">
    <property type="entry name" value="CorC_HlyC"/>
    <property type="match status" value="1"/>
</dbReference>
<dbReference type="EMBL" id="SSSM01000007">
    <property type="protein sequence ID" value="THG28115.1"/>
    <property type="molecule type" value="Genomic_DNA"/>
</dbReference>
<evidence type="ECO:0000256" key="8">
    <source>
        <dbReference type="ARBA" id="ARBA00023136"/>
    </source>
</evidence>
<evidence type="ECO:0000256" key="12">
    <source>
        <dbReference type="SAM" id="Phobius"/>
    </source>
</evidence>
<evidence type="ECO:0000256" key="11">
    <source>
        <dbReference type="SAM" id="MobiDB-lite"/>
    </source>
</evidence>
<sequence length="443" mass="47699">MIVALLITVAVLLVAFAGLMASADAAIATLSRADILELAATARAKRSLIAIASDSGAHVNAISFLRITSETTAAVLVTFALMSAIEPTWVALIAAALAMTAVSFVLVGSSPRSVGRVHPRTVLRLSALIVRGVRVLLGPIADALVALGNRVTPGRPRTATFTSEEQLLSMVDEATELDVLEEDDRELIHSIFEFNDTVIREVMVPRTDMVTIESTSSISDAMTLFLSRGFSRIPVRDAQDSEDILGVLYLRDVARFVHEKPKKATTATVTSIAKAALFLPESKKADETLRQMQVESNHFAVVVDEYGGIAGIVTMEDLIEELVGEIADEYDRDAADVEKLAEGRYRVAARMATDELGDLFDIELDDDDVDSVGGLLTKILGRLPVAGSTATVAGLLLTADRTDGRRRRISTVIVERDPDAREPELADDDESRAMRAQAEATLL</sequence>
<dbReference type="InterPro" id="IPR002550">
    <property type="entry name" value="CNNM"/>
</dbReference>
<dbReference type="Proteomes" id="UP000309133">
    <property type="component" value="Unassembled WGS sequence"/>
</dbReference>
<evidence type="ECO:0000256" key="9">
    <source>
        <dbReference type="PROSITE-ProRule" id="PRU00703"/>
    </source>
</evidence>